<dbReference type="AlphaFoldDB" id="A0A423NF53"/>
<feature type="region of interest" description="Disordered" evidence="1">
    <location>
        <begin position="79"/>
        <end position="99"/>
    </location>
</feature>
<reference evidence="2 3" key="1">
    <citation type="submission" date="2016-10" db="EMBL/GenBank/DDBJ databases">
        <title>Comparative genome analysis of multiple Pseudomonas spp. focuses on biocontrol and plant growth promoting traits.</title>
        <authorList>
            <person name="Tao X.-Y."/>
            <person name="Taylor C.G."/>
        </authorList>
    </citation>
    <scope>NUCLEOTIDE SEQUENCE [LARGE SCALE GENOMIC DNA]</scope>
    <source>
        <strain evidence="2 3">36B3</strain>
    </source>
</reference>
<protein>
    <submittedName>
        <fullName evidence="2">Uncharacterized protein</fullName>
    </submittedName>
</protein>
<dbReference type="Proteomes" id="UP000284207">
    <property type="component" value="Unassembled WGS sequence"/>
</dbReference>
<evidence type="ECO:0000313" key="3">
    <source>
        <dbReference type="Proteomes" id="UP000284207"/>
    </source>
</evidence>
<dbReference type="EMBL" id="MOCA01000009">
    <property type="protein sequence ID" value="RON96842.1"/>
    <property type="molecule type" value="Genomic_DNA"/>
</dbReference>
<name>A0A423NF53_9PSED</name>
<sequence length="99" mass="10829">MAYTQSSFSKVKIDEEIALIEKDGGARRQGLFKGSTTDGVTIYWTTYNKEFTLSYSQMSAVLVKGGQTIVNSKLNENGTVTAAPSLNNNPYSLTNLKPQ</sequence>
<dbReference type="RefSeq" id="WP_123420132.1">
    <property type="nucleotide sequence ID" value="NZ_MOCA01000009.1"/>
</dbReference>
<accession>A0A423NF53</accession>
<organism evidence="2 3">
    <name type="scientific">Pseudomonas moraviensis</name>
    <dbReference type="NCBI Taxonomy" id="321662"/>
    <lineage>
        <taxon>Bacteria</taxon>
        <taxon>Pseudomonadati</taxon>
        <taxon>Pseudomonadota</taxon>
        <taxon>Gammaproteobacteria</taxon>
        <taxon>Pseudomonadales</taxon>
        <taxon>Pseudomonadaceae</taxon>
        <taxon>Pseudomonas</taxon>
    </lineage>
</organism>
<comment type="caution">
    <text evidence="2">The sequence shown here is derived from an EMBL/GenBank/DDBJ whole genome shotgun (WGS) entry which is preliminary data.</text>
</comment>
<evidence type="ECO:0000256" key="1">
    <source>
        <dbReference type="SAM" id="MobiDB-lite"/>
    </source>
</evidence>
<gene>
    <name evidence="2" type="ORF">BK674_25210</name>
</gene>
<evidence type="ECO:0000313" key="2">
    <source>
        <dbReference type="EMBL" id="RON96842.1"/>
    </source>
</evidence>
<proteinExistence type="predicted"/>